<comment type="caution">
    <text evidence="6">The sequence shown here is derived from an EMBL/GenBank/DDBJ whole genome shotgun (WGS) entry which is preliminary data.</text>
</comment>
<dbReference type="InterPro" id="IPR036224">
    <property type="entry name" value="GINS_bundle-like_dom_sf"/>
</dbReference>
<gene>
    <name evidence="6" type="ORF">DL89DRAFT_264314</name>
</gene>
<dbReference type="InterPro" id="IPR008591">
    <property type="entry name" value="GINS_Sld5"/>
</dbReference>
<dbReference type="PANTHER" id="PTHR21206">
    <property type="entry name" value="SLD5 PROTEIN"/>
    <property type="match status" value="1"/>
</dbReference>
<evidence type="ECO:0000256" key="2">
    <source>
        <dbReference type="ARBA" id="ARBA00022705"/>
    </source>
</evidence>
<reference evidence="6 7" key="1">
    <citation type="submission" date="2016-07" db="EMBL/GenBank/DDBJ databases">
        <title>Pervasive Adenine N6-methylation of Active Genes in Fungi.</title>
        <authorList>
            <consortium name="DOE Joint Genome Institute"/>
            <person name="Mondo S.J."/>
            <person name="Dannebaum R.O."/>
            <person name="Kuo R.C."/>
            <person name="Labutti K."/>
            <person name="Haridas S."/>
            <person name="Kuo A."/>
            <person name="Salamov A."/>
            <person name="Ahrendt S.R."/>
            <person name="Lipzen A."/>
            <person name="Sullivan W."/>
            <person name="Andreopoulos W.B."/>
            <person name="Clum A."/>
            <person name="Lindquist E."/>
            <person name="Daum C."/>
            <person name="Ramamoorthy G.K."/>
            <person name="Gryganskyi A."/>
            <person name="Culley D."/>
            <person name="Magnuson J.K."/>
            <person name="James T.Y."/>
            <person name="O'Malley M.A."/>
            <person name="Stajich J.E."/>
            <person name="Spatafora J.W."/>
            <person name="Visel A."/>
            <person name="Grigoriev I.V."/>
        </authorList>
    </citation>
    <scope>NUCLEOTIDE SEQUENCE [LARGE SCALE GENOMIC DNA]</scope>
    <source>
        <strain evidence="6 7">ATCC 12442</strain>
    </source>
</reference>
<feature type="region of interest" description="Disordered" evidence="4">
    <location>
        <begin position="1"/>
        <end position="48"/>
    </location>
</feature>
<dbReference type="Proteomes" id="UP000193922">
    <property type="component" value="Unassembled WGS sequence"/>
</dbReference>
<name>A0A1Y1WML8_9FUNG</name>
<protein>
    <recommendedName>
        <fullName evidence="5">GINS subunit domain-containing protein</fullName>
    </recommendedName>
</protein>
<organism evidence="6 7">
    <name type="scientific">Linderina pennispora</name>
    <dbReference type="NCBI Taxonomy" id="61395"/>
    <lineage>
        <taxon>Eukaryota</taxon>
        <taxon>Fungi</taxon>
        <taxon>Fungi incertae sedis</taxon>
        <taxon>Zoopagomycota</taxon>
        <taxon>Kickxellomycotina</taxon>
        <taxon>Kickxellomycetes</taxon>
        <taxon>Kickxellales</taxon>
        <taxon>Kickxellaceae</taxon>
        <taxon>Linderina</taxon>
    </lineage>
</organism>
<keyword evidence="2" id="KW-0235">DNA replication</keyword>
<evidence type="ECO:0000313" key="6">
    <source>
        <dbReference type="EMBL" id="ORX74446.1"/>
    </source>
</evidence>
<dbReference type="InterPro" id="IPR038749">
    <property type="entry name" value="Sld5_GINS_A"/>
</dbReference>
<dbReference type="GO" id="GO:0006261">
    <property type="term" value="P:DNA-templated DNA replication"/>
    <property type="evidence" value="ECO:0007669"/>
    <property type="project" value="InterPro"/>
</dbReference>
<keyword evidence="3" id="KW-0539">Nucleus</keyword>
<evidence type="ECO:0000259" key="5">
    <source>
        <dbReference type="Pfam" id="PF05916"/>
    </source>
</evidence>
<dbReference type="GO" id="GO:0000811">
    <property type="term" value="C:GINS complex"/>
    <property type="evidence" value="ECO:0007669"/>
    <property type="project" value="TreeGrafter"/>
</dbReference>
<evidence type="ECO:0000256" key="4">
    <source>
        <dbReference type="SAM" id="MobiDB-lite"/>
    </source>
</evidence>
<dbReference type="GO" id="GO:0000727">
    <property type="term" value="P:double-strand break repair via break-induced replication"/>
    <property type="evidence" value="ECO:0007669"/>
    <property type="project" value="TreeGrafter"/>
</dbReference>
<dbReference type="OrthoDB" id="338231at2759"/>
<keyword evidence="7" id="KW-1185">Reference proteome</keyword>
<comment type="subcellular location">
    <subcellularLocation>
        <location evidence="1">Nucleus</location>
    </subcellularLocation>
</comment>
<accession>A0A1Y1WML8</accession>
<evidence type="ECO:0000313" key="7">
    <source>
        <dbReference type="Proteomes" id="UP000193922"/>
    </source>
</evidence>
<feature type="domain" description="GINS subunit" evidence="5">
    <location>
        <begin position="97"/>
        <end position="154"/>
    </location>
</feature>
<dbReference type="CDD" id="cd11711">
    <property type="entry name" value="GINS_A_Sld5"/>
    <property type="match status" value="1"/>
</dbReference>
<evidence type="ECO:0000256" key="3">
    <source>
        <dbReference type="ARBA" id="ARBA00023242"/>
    </source>
</evidence>
<dbReference type="STRING" id="61395.A0A1Y1WML8"/>
<dbReference type="InterPro" id="IPR021151">
    <property type="entry name" value="GINS_A"/>
</dbReference>
<evidence type="ECO:0000256" key="1">
    <source>
        <dbReference type="ARBA" id="ARBA00004123"/>
    </source>
</evidence>
<dbReference type="PANTHER" id="PTHR21206:SF0">
    <property type="entry name" value="DNA REPLICATION COMPLEX GINS PROTEIN SLD5"/>
    <property type="match status" value="1"/>
</dbReference>
<dbReference type="Gene3D" id="1.20.58.1030">
    <property type="match status" value="1"/>
</dbReference>
<sequence length="229" mass="26211">MDPDDLQAEPLSSGVPDLPPSDIGMSVEPATEAGAESDSSDTSSSSSMLEDDLLVLRRAWINERNSPELYTYEGAALENLMELVDFQLQSLDAQPASIQNDRVKYLVRSYLRTRLNKVEQHPGYVLREMKERLSQAELEYAEGFRSLQDAHVRKSFLDQFPAHLRRVDEETKDGLKMVPEPDMDRAVFCRVRTTVGQFQFDERYVSRQRRPAYLVQTTNMQCVVRTRSS</sequence>
<dbReference type="AlphaFoldDB" id="A0A1Y1WML8"/>
<proteinExistence type="predicted"/>
<dbReference type="GeneID" id="63802847"/>
<dbReference type="EMBL" id="MCFD01000001">
    <property type="protein sequence ID" value="ORX74446.1"/>
    <property type="molecule type" value="Genomic_DNA"/>
</dbReference>
<dbReference type="SUPFAM" id="SSF158573">
    <property type="entry name" value="GINS helical bundle-like"/>
    <property type="match status" value="1"/>
</dbReference>
<dbReference type="Pfam" id="PF05916">
    <property type="entry name" value="Sld5"/>
    <property type="match status" value="1"/>
</dbReference>
<dbReference type="RefSeq" id="XP_040747657.1">
    <property type="nucleotide sequence ID" value="XM_040886199.1"/>
</dbReference>